<proteinExistence type="predicted"/>
<name>A0A1N6G3I5_9PROT</name>
<accession>A0A1N6G3I5</accession>
<dbReference type="AlphaFoldDB" id="A0A1N6G3I5"/>
<evidence type="ECO:0000313" key="2">
    <source>
        <dbReference type="Proteomes" id="UP000185062"/>
    </source>
</evidence>
<gene>
    <name evidence="1" type="ORF">SAMN02743940_0532</name>
</gene>
<reference evidence="1 2" key="1">
    <citation type="submission" date="2016-12" db="EMBL/GenBank/DDBJ databases">
        <authorList>
            <person name="Song W.-J."/>
            <person name="Kurnit D.M."/>
        </authorList>
    </citation>
    <scope>NUCLEOTIDE SEQUENCE [LARGE SCALE GENOMIC DNA]</scope>
    <source>
        <strain evidence="1 2">ATCC 49181</strain>
    </source>
</reference>
<sequence>MLRLTINSEQEEFFSNLEEVWCYLNLAYSSLADPYSNVLKWRLSIDGHRIYCCQELPAIAWYVLARTFEYFKEWLSFQLSYSAKLAYP</sequence>
<keyword evidence="2" id="KW-1185">Reference proteome</keyword>
<dbReference type="EMBL" id="FSRO01000001">
    <property type="protein sequence ID" value="SIO02073.1"/>
    <property type="molecule type" value="Genomic_DNA"/>
</dbReference>
<dbReference type="RefSeq" id="WP_028460886.1">
    <property type="nucleotide sequence ID" value="NZ_FSRO01000001.1"/>
</dbReference>
<protein>
    <submittedName>
        <fullName evidence="1">Uncharacterized protein</fullName>
    </submittedName>
</protein>
<evidence type="ECO:0000313" key="1">
    <source>
        <dbReference type="EMBL" id="SIO02073.1"/>
    </source>
</evidence>
<dbReference type="Proteomes" id="UP000185062">
    <property type="component" value="Unassembled WGS sequence"/>
</dbReference>
<organism evidence="1 2">
    <name type="scientific">Nitrosomonas cryotolerans ATCC 49181</name>
    <dbReference type="NCBI Taxonomy" id="1131553"/>
    <lineage>
        <taxon>Bacteria</taxon>
        <taxon>Pseudomonadati</taxon>
        <taxon>Pseudomonadota</taxon>
        <taxon>Betaproteobacteria</taxon>
        <taxon>Nitrosomonadales</taxon>
        <taxon>Nitrosomonadaceae</taxon>
        <taxon>Nitrosomonas</taxon>
    </lineage>
</organism>